<comment type="caution">
    <text evidence="1">The sequence shown here is derived from an EMBL/GenBank/DDBJ whole genome shotgun (WGS) entry which is preliminary data.</text>
</comment>
<protein>
    <recommendedName>
        <fullName evidence="3">DUF1479-domain-containing protein</fullName>
    </recommendedName>
</protein>
<reference evidence="1 2" key="1">
    <citation type="submission" date="2024-07" db="EMBL/GenBank/DDBJ databases">
        <title>Section-level genome sequencing and comparative genomics of Aspergillus sections Usti and Cavernicolus.</title>
        <authorList>
            <consortium name="Lawrence Berkeley National Laboratory"/>
            <person name="Nybo J.L."/>
            <person name="Vesth T.C."/>
            <person name="Theobald S."/>
            <person name="Frisvad J.C."/>
            <person name="Larsen T.O."/>
            <person name="Kjaerboelling I."/>
            <person name="Rothschild-Mancinelli K."/>
            <person name="Lyhne E.K."/>
            <person name="Kogle M.E."/>
            <person name="Barry K."/>
            <person name="Clum A."/>
            <person name="Na H."/>
            <person name="Ledsgaard L."/>
            <person name="Lin J."/>
            <person name="Lipzen A."/>
            <person name="Kuo A."/>
            <person name="Riley R."/>
            <person name="Mondo S."/>
            <person name="Labutti K."/>
            <person name="Haridas S."/>
            <person name="Pangalinan J."/>
            <person name="Salamov A.A."/>
            <person name="Simmons B.A."/>
            <person name="Magnuson J.K."/>
            <person name="Chen J."/>
            <person name="Drula E."/>
            <person name="Henrissat B."/>
            <person name="Wiebenga A."/>
            <person name="Lubbers R.J."/>
            <person name="Gomes A.C."/>
            <person name="Makela M.R."/>
            <person name="Stajich J."/>
            <person name="Grigoriev I.V."/>
            <person name="Mortensen U.H."/>
            <person name="De Vries R.P."/>
            <person name="Baker S.E."/>
            <person name="Andersen M.R."/>
        </authorList>
    </citation>
    <scope>NUCLEOTIDE SEQUENCE [LARGE SCALE GENOMIC DNA]</scope>
    <source>
        <strain evidence="1 2">CBS 123904</strain>
    </source>
</reference>
<evidence type="ECO:0000313" key="2">
    <source>
        <dbReference type="Proteomes" id="UP001610446"/>
    </source>
</evidence>
<dbReference type="InterPro" id="IPR027443">
    <property type="entry name" value="IPNS-like_sf"/>
</dbReference>
<dbReference type="Pfam" id="PF07350">
    <property type="entry name" value="Gig2-like"/>
    <property type="match status" value="1"/>
</dbReference>
<accession>A0ABR4K7Y6</accession>
<dbReference type="PANTHER" id="PTHR30613">
    <property type="entry name" value="UNCHARACTERIZED PROTEIN YBIU-RELATED"/>
    <property type="match status" value="1"/>
</dbReference>
<name>A0ABR4K7Y6_9EURO</name>
<organism evidence="1 2">
    <name type="scientific">Aspergillus pseudoustus</name>
    <dbReference type="NCBI Taxonomy" id="1810923"/>
    <lineage>
        <taxon>Eukaryota</taxon>
        <taxon>Fungi</taxon>
        <taxon>Dikarya</taxon>
        <taxon>Ascomycota</taxon>
        <taxon>Pezizomycotina</taxon>
        <taxon>Eurotiomycetes</taxon>
        <taxon>Eurotiomycetidae</taxon>
        <taxon>Eurotiales</taxon>
        <taxon>Aspergillaceae</taxon>
        <taxon>Aspergillus</taxon>
        <taxon>Aspergillus subgen. Nidulantes</taxon>
    </lineage>
</organism>
<evidence type="ECO:0008006" key="3">
    <source>
        <dbReference type="Google" id="ProtNLM"/>
    </source>
</evidence>
<dbReference type="PANTHER" id="PTHR30613:SF1">
    <property type="entry name" value="DUF1479 DOMAIN PROTEIN (AFU_ORTHOLOGUE AFUA_5G09280)"/>
    <property type="match status" value="1"/>
</dbReference>
<dbReference type="EMBL" id="JBFXLU010000050">
    <property type="protein sequence ID" value="KAL2848405.1"/>
    <property type="molecule type" value="Genomic_DNA"/>
</dbReference>
<gene>
    <name evidence="1" type="ORF">BJY01DRAFT_246418</name>
</gene>
<evidence type="ECO:0000313" key="1">
    <source>
        <dbReference type="EMBL" id="KAL2848405.1"/>
    </source>
</evidence>
<sequence length="493" mass="55800">MFLPFDSKEMSTATATATVTETLPQLAGRDVPKPPRLDDRFAELKREIIKSEHKTAVEESYKRLKAALAIEMDRISTIQQAAIPEISWSEVQANGGVIPSPVATRAKEAGCILLRGVVSREQALAWKEELKQYTQDHRATGGRPLHSPTFWLMYWTRPQVQARSHPDILAAMDAVTKLWHVGDPSLPIDLDSQIVYADRFRIRAPGDTEYTLKAHLDSSAIERWEDPIYRSCYAEIFEGRWEDWDPWKIDMRPQANVDLYRQRGGCSAFRALQGWLSLSTCGPGEGTLRVLPNVKLVTAYLLLRPFFVDDDDEVLNWDEPTFPGATPGRGQLFPTTQFHPHLQQARSMVSVQTVEPGDYMYWHCDLAHEVEDRHGGAEDSSVFYNASIPLCPYNIENMLRMRACFREKEPPQDFFLDCGGPFEMEKAHADSGAREENILSVQGRRALGLEEFDVLEPGLSKGQRRVRQMANEAITKGDGPYTNKAVLKEAYKS</sequence>
<proteinExistence type="predicted"/>
<keyword evidence="2" id="KW-1185">Reference proteome</keyword>
<dbReference type="Proteomes" id="UP001610446">
    <property type="component" value="Unassembled WGS sequence"/>
</dbReference>
<dbReference type="SUPFAM" id="SSF51197">
    <property type="entry name" value="Clavaminate synthase-like"/>
    <property type="match status" value="1"/>
</dbReference>
<dbReference type="Gene3D" id="2.60.120.330">
    <property type="entry name" value="B-lactam Antibiotic, Isopenicillin N Synthase, Chain"/>
    <property type="match status" value="1"/>
</dbReference>
<dbReference type="InterPro" id="IPR010856">
    <property type="entry name" value="Gig2-like"/>
</dbReference>